<comment type="caution">
    <text evidence="1">The sequence shown here is derived from an EMBL/GenBank/DDBJ whole genome shotgun (WGS) entry which is preliminary data.</text>
</comment>
<name>A0A9P7J1R9_9AGAM</name>
<accession>A0A9P7J1R9</accession>
<dbReference type="RefSeq" id="XP_041185674.1">
    <property type="nucleotide sequence ID" value="XM_041332034.1"/>
</dbReference>
<evidence type="ECO:0000313" key="1">
    <source>
        <dbReference type="EMBL" id="KAG1799080.1"/>
    </source>
</evidence>
<dbReference type="OrthoDB" id="2615638at2759"/>
<keyword evidence="2" id="KW-1185">Reference proteome</keyword>
<protein>
    <submittedName>
        <fullName evidence="1">Uncharacterized protein</fullName>
    </submittedName>
</protein>
<organism evidence="1 2">
    <name type="scientific">Suillus subaureus</name>
    <dbReference type="NCBI Taxonomy" id="48587"/>
    <lineage>
        <taxon>Eukaryota</taxon>
        <taxon>Fungi</taxon>
        <taxon>Dikarya</taxon>
        <taxon>Basidiomycota</taxon>
        <taxon>Agaricomycotina</taxon>
        <taxon>Agaricomycetes</taxon>
        <taxon>Agaricomycetidae</taxon>
        <taxon>Boletales</taxon>
        <taxon>Suillineae</taxon>
        <taxon>Suillaceae</taxon>
        <taxon>Suillus</taxon>
    </lineage>
</organism>
<dbReference type="AlphaFoldDB" id="A0A9P7J1R9"/>
<dbReference type="Proteomes" id="UP000807769">
    <property type="component" value="Unassembled WGS sequence"/>
</dbReference>
<dbReference type="EMBL" id="JABBWG010000158">
    <property type="protein sequence ID" value="KAG1799080.1"/>
    <property type="molecule type" value="Genomic_DNA"/>
</dbReference>
<reference evidence="1" key="1">
    <citation type="journal article" date="2020" name="New Phytol.">
        <title>Comparative genomics reveals dynamic genome evolution in host specialist ectomycorrhizal fungi.</title>
        <authorList>
            <person name="Lofgren L.A."/>
            <person name="Nguyen N.H."/>
            <person name="Vilgalys R."/>
            <person name="Ruytinx J."/>
            <person name="Liao H.L."/>
            <person name="Branco S."/>
            <person name="Kuo A."/>
            <person name="LaButti K."/>
            <person name="Lipzen A."/>
            <person name="Andreopoulos W."/>
            <person name="Pangilinan J."/>
            <person name="Riley R."/>
            <person name="Hundley H."/>
            <person name="Na H."/>
            <person name="Barry K."/>
            <person name="Grigoriev I.V."/>
            <person name="Stajich J.E."/>
            <person name="Kennedy P.G."/>
        </authorList>
    </citation>
    <scope>NUCLEOTIDE SEQUENCE</scope>
    <source>
        <strain evidence="1">MN1</strain>
    </source>
</reference>
<evidence type="ECO:0000313" key="2">
    <source>
        <dbReference type="Proteomes" id="UP000807769"/>
    </source>
</evidence>
<proteinExistence type="predicted"/>
<sequence length="112" mass="12730">MLEVDVHMAYMDQQHLDGANHTAAHAMKQKSIFDKQVMWSHAGEVIFEPGQLVQIYANATDMTMASSRKLVLKWSAPRQVVSRISNSYTLTSLEGFPIKGLFHAQQLRRFIP</sequence>
<dbReference type="GeneID" id="64626051"/>
<gene>
    <name evidence="1" type="ORF">BJ212DRAFT_1288471</name>
</gene>